<feature type="domain" description="RBP-J/Cbf11/Cbf12 DNA binding" evidence="7">
    <location>
        <begin position="301"/>
        <end position="551"/>
    </location>
</feature>
<evidence type="ECO:0000313" key="9">
    <source>
        <dbReference type="EMBL" id="PVU95044.1"/>
    </source>
</evidence>
<dbReference type="OrthoDB" id="5600360at2759"/>
<keyword evidence="3" id="KW-0805">Transcription regulation</keyword>
<dbReference type="SMART" id="SM01267">
    <property type="entry name" value="LAG1_DNAbind"/>
    <property type="match status" value="1"/>
</dbReference>
<keyword evidence="5" id="KW-0804">Transcription</keyword>
<dbReference type="InterPro" id="IPR040159">
    <property type="entry name" value="CLS_fam"/>
</dbReference>
<dbReference type="STRING" id="133385.A0A2T9YS14"/>
<dbReference type="InterPro" id="IPR036358">
    <property type="entry name" value="BTD_sf"/>
</dbReference>
<evidence type="ECO:0008006" key="11">
    <source>
        <dbReference type="Google" id="ProtNLM"/>
    </source>
</evidence>
<evidence type="ECO:0000259" key="8">
    <source>
        <dbReference type="SMART" id="SM01268"/>
    </source>
</evidence>
<evidence type="ECO:0000256" key="6">
    <source>
        <dbReference type="ARBA" id="ARBA00023242"/>
    </source>
</evidence>
<comment type="caution">
    <text evidence="9">The sequence shown here is derived from an EMBL/GenBank/DDBJ whole genome shotgun (WGS) entry which is preliminary data.</text>
</comment>
<name>A0A2T9YS14_9FUNG</name>
<sequence length="1133" mass="126828">MGLNILETESTAVSTQQSSSLSSLTYKRKTHDTIVHSLVNSQDAKEVQYLFDCLTCKSDNCEHTKYHYTKKQKGDNQNHLKLPSILEKNNLYSNSINISRTSDKKYGFLDSQCTAHNNPSLDTCMALKNKNTLSNNNSLGLDTSSNSSFLTSDYIPQKSFVLKKQSISFLTTSQHSENNKLPHRADSFYNSKKSSINSDCEVNLWSDSTDVDSASVLSDSAANGKISVRSLLNNDKNHLVSPKHPLSQSSSLRNNISSLINKSIPENTKIAKQVLESPSKYVFGRTSWTDWLGDSVDNAVTLKLFYATVAQKSYGNEKRFLCPPPTIVVWGIGETSTLMVQSQAEINILPSKSFVFRTAIADNNISGDAISNDSIYLLNPNNRVTGGTRGLTERQVTVRTSIISSKSKMSSSQSLDSNSTYDFEHNKLYSKDSTTSPENKNKFAKDSLHSLNTIALKKLNSENIKALSTNHITSTYGNHYIDSYNYALFRSLYVADSGKSKEFKLRLSFQLPDNISAHSNTQGKSFIEITSGPLQIISKPSKKMNSLRSKGLCINQGSAVCLYNRINSQTYRTKFMNVTRNTGKWSAISENWSPFKLSVVDKHGKNISQVSTPLSYGSYVVLESHIFAFRSPIMVVRKVDCGKLISQSNSPVCQMQKIALELFDTENLKSSGRFLCTSKLKDTMDFNADSKTTYTANKDSKECQPLSFVHIGINENTVSTKPFDISDNFCWTIVCIECASYTFSFPRNLGATQAKHNQKRFVNSSFEQLSQSIRSSQDLNSGYKSFQNKDSTVQYNHPNQGYRFNQNPNNCEKPSYQAQIIPHSYHPYPSFPEHQEIYQNPNENTIYLPKLTVFPDLPSQSLGFTPFYIRESRKLLCLVSDFDHRTMKFMLSGNPNIELGFEMAPDYNTCQCQLKEGNTIFNALKSTDDPSLGSKKTTQFPCSLFNSKIVRNSNKTHSTEKHSCNKCRSGNKCGYDNSKSYKDYFYNFQNEKNYDRYNYNRMSQGSFSSGSSAPTSISCSAGNNAYLGVIISLPGSSKDKNSQMKPHELGKNVLSPAGFSSTMKTSQKKIDTTTLISSSKNPVVDYKDAKITPSSRVCPLLISRNDGIIHLISWAVIFRERDSIDFVSIPNVI</sequence>
<keyword evidence="4" id="KW-0238">DNA-binding</keyword>
<evidence type="ECO:0000256" key="2">
    <source>
        <dbReference type="ARBA" id="ARBA00009704"/>
    </source>
</evidence>
<dbReference type="SUPFAM" id="SSF49417">
    <property type="entry name" value="p53-like transcription factors"/>
    <property type="match status" value="2"/>
</dbReference>
<feature type="domain" description="Beta-trefoil DNA-binding" evidence="8">
    <location>
        <begin position="552"/>
        <end position="731"/>
    </location>
</feature>
<dbReference type="InterPro" id="IPR015351">
    <property type="entry name" value="RBP-J/Cbf11/Cbf12_DNA-bd"/>
</dbReference>
<dbReference type="AlphaFoldDB" id="A0A2T9YS14"/>
<evidence type="ECO:0000313" key="10">
    <source>
        <dbReference type="Proteomes" id="UP000245383"/>
    </source>
</evidence>
<gene>
    <name evidence="9" type="ORF">BB561_002096</name>
</gene>
<dbReference type="InterPro" id="IPR015350">
    <property type="entry name" value="Beta-trefoil_DNA-bd_dom"/>
</dbReference>
<evidence type="ECO:0000256" key="4">
    <source>
        <dbReference type="ARBA" id="ARBA00023125"/>
    </source>
</evidence>
<dbReference type="Pfam" id="PF09270">
    <property type="entry name" value="BTD"/>
    <property type="match status" value="1"/>
</dbReference>
<dbReference type="GO" id="GO:0005634">
    <property type="term" value="C:nucleus"/>
    <property type="evidence" value="ECO:0007669"/>
    <property type="project" value="UniProtKB-SubCell"/>
</dbReference>
<dbReference type="PANTHER" id="PTHR10665">
    <property type="entry name" value="RECOMBINING BINDING PROTEIN SUPPRESSOR OF HAIRLESS"/>
    <property type="match status" value="1"/>
</dbReference>
<keyword evidence="6" id="KW-0539">Nucleus</keyword>
<accession>A0A2T9YS14</accession>
<evidence type="ECO:0000256" key="3">
    <source>
        <dbReference type="ARBA" id="ARBA00023015"/>
    </source>
</evidence>
<dbReference type="Gene3D" id="2.80.10.50">
    <property type="match status" value="1"/>
</dbReference>
<keyword evidence="10" id="KW-1185">Reference proteome</keyword>
<protein>
    <recommendedName>
        <fullName evidence="11">LAG1-DNAbind-domain-containing protein</fullName>
    </recommendedName>
</protein>
<proteinExistence type="inferred from homology"/>
<organism evidence="9 10">
    <name type="scientific">Smittium simulii</name>
    <dbReference type="NCBI Taxonomy" id="133385"/>
    <lineage>
        <taxon>Eukaryota</taxon>
        <taxon>Fungi</taxon>
        <taxon>Fungi incertae sedis</taxon>
        <taxon>Zoopagomycota</taxon>
        <taxon>Kickxellomycotina</taxon>
        <taxon>Harpellomycetes</taxon>
        <taxon>Harpellales</taxon>
        <taxon>Legeriomycetaceae</taxon>
        <taxon>Smittium</taxon>
    </lineage>
</organism>
<evidence type="ECO:0000256" key="1">
    <source>
        <dbReference type="ARBA" id="ARBA00004123"/>
    </source>
</evidence>
<comment type="similarity">
    <text evidence="2">Belongs to the Su(H) family.</text>
</comment>
<reference evidence="9 10" key="1">
    <citation type="journal article" date="2018" name="MBio">
        <title>Comparative Genomics Reveals the Core Gene Toolbox for the Fungus-Insect Symbiosis.</title>
        <authorList>
            <person name="Wang Y."/>
            <person name="Stata M."/>
            <person name="Wang W."/>
            <person name="Stajich J.E."/>
            <person name="White M.M."/>
            <person name="Moncalvo J.M."/>
        </authorList>
    </citation>
    <scope>NUCLEOTIDE SEQUENCE [LARGE SCALE GENOMIC DNA]</scope>
    <source>
        <strain evidence="9 10">SWE-8-4</strain>
    </source>
</reference>
<dbReference type="InterPro" id="IPR008967">
    <property type="entry name" value="p53-like_TF_DNA-bd_sf"/>
</dbReference>
<dbReference type="SMART" id="SM01268">
    <property type="entry name" value="BTD"/>
    <property type="match status" value="1"/>
</dbReference>
<evidence type="ECO:0000259" key="7">
    <source>
        <dbReference type="SMART" id="SM01267"/>
    </source>
</evidence>
<comment type="subcellular location">
    <subcellularLocation>
        <location evidence="1">Nucleus</location>
    </subcellularLocation>
</comment>
<dbReference type="GO" id="GO:0001228">
    <property type="term" value="F:DNA-binding transcription activator activity, RNA polymerase II-specific"/>
    <property type="evidence" value="ECO:0007669"/>
    <property type="project" value="InterPro"/>
</dbReference>
<evidence type="ECO:0000256" key="5">
    <source>
        <dbReference type="ARBA" id="ARBA00023163"/>
    </source>
</evidence>
<dbReference type="Pfam" id="PF09271">
    <property type="entry name" value="LAG1-DNAbind"/>
    <property type="match status" value="1"/>
</dbReference>
<dbReference type="EMBL" id="MBFR01000067">
    <property type="protein sequence ID" value="PVU95044.1"/>
    <property type="molecule type" value="Genomic_DNA"/>
</dbReference>
<dbReference type="GO" id="GO:0000978">
    <property type="term" value="F:RNA polymerase II cis-regulatory region sequence-specific DNA binding"/>
    <property type="evidence" value="ECO:0007669"/>
    <property type="project" value="InterPro"/>
</dbReference>
<dbReference type="Proteomes" id="UP000245383">
    <property type="component" value="Unassembled WGS sequence"/>
</dbReference>
<dbReference type="SUPFAM" id="SSF110217">
    <property type="entry name" value="DNA-binding protein LAG-1 (CSL)"/>
    <property type="match status" value="1"/>
</dbReference>